<proteinExistence type="inferred from homology"/>
<dbReference type="GO" id="GO:0008483">
    <property type="term" value="F:transaminase activity"/>
    <property type="evidence" value="ECO:0007669"/>
    <property type="project" value="UniProtKB-KW"/>
</dbReference>
<dbReference type="PRINTS" id="PR00753">
    <property type="entry name" value="ACCSYNTHASE"/>
</dbReference>
<evidence type="ECO:0000256" key="4">
    <source>
        <dbReference type="ARBA" id="ARBA00022679"/>
    </source>
</evidence>
<evidence type="ECO:0000313" key="8">
    <source>
        <dbReference type="EMBL" id="EOA91804.1"/>
    </source>
</evidence>
<sequence length="430" mass="47469">MDSGLSQRSQRALGHLLPTFATSAPPPPSQQQQQQQHVQPTIDLSRALNEAVHPELLEFFQSTQETNVASEAFAAPAASLNGGDPRLRHALATFFNAYFNPIHTVKPDHIVLTSGATDAVENVVHAICDDGDCVLAPGPHWPGFATILKRRSNVNLIVAKPPTYSHWDNYLLPSLQAAYDFSDQRIRIKAVLLCNPNNPLSRCYPRSALLELMEFCQERGLHLICDEVFGLLDLHGTDDKAPGFMSALSLTEPLVPEGAVKVDASRVHVVWSPSKLFGLSGFRVGCLISQQNPLLLRATALTAAHPSTLSTSFLASLLSWSQLPTLLALNRERLSHSYRILADALQKLNVPFIPASHGLFVFARLAKRATIEQQETHFFAALAHHGIKVAPGRSFNGVERDYGWARLRFSLPVQQMQDLVRRLELFLHSS</sequence>
<dbReference type="SUPFAM" id="SSF53383">
    <property type="entry name" value="PLP-dependent transferases"/>
    <property type="match status" value="1"/>
</dbReference>
<dbReference type="Proteomes" id="UP000016935">
    <property type="component" value="Unassembled WGS sequence"/>
</dbReference>
<dbReference type="STRING" id="671987.R0KS45"/>
<dbReference type="AlphaFoldDB" id="R0KS45"/>
<dbReference type="GO" id="GO:0030170">
    <property type="term" value="F:pyridoxal phosphate binding"/>
    <property type="evidence" value="ECO:0007669"/>
    <property type="project" value="InterPro"/>
</dbReference>
<evidence type="ECO:0000256" key="6">
    <source>
        <dbReference type="SAM" id="MobiDB-lite"/>
    </source>
</evidence>
<organism evidence="8 9">
    <name type="scientific">Exserohilum turcicum (strain 28A)</name>
    <name type="common">Northern leaf blight fungus</name>
    <name type="synonym">Setosphaeria turcica</name>
    <dbReference type="NCBI Taxonomy" id="671987"/>
    <lineage>
        <taxon>Eukaryota</taxon>
        <taxon>Fungi</taxon>
        <taxon>Dikarya</taxon>
        <taxon>Ascomycota</taxon>
        <taxon>Pezizomycotina</taxon>
        <taxon>Dothideomycetes</taxon>
        <taxon>Pleosporomycetidae</taxon>
        <taxon>Pleosporales</taxon>
        <taxon>Pleosporineae</taxon>
        <taxon>Pleosporaceae</taxon>
        <taxon>Exserohilum</taxon>
    </lineage>
</organism>
<dbReference type="HOGENOM" id="CLU_017584_1_2_1"/>
<dbReference type="InterPro" id="IPR015424">
    <property type="entry name" value="PyrdxlP-dep_Trfase"/>
</dbReference>
<dbReference type="eggNOG" id="KOG0256">
    <property type="taxonomic scope" value="Eukaryota"/>
</dbReference>
<dbReference type="OrthoDB" id="7042322at2759"/>
<evidence type="ECO:0000259" key="7">
    <source>
        <dbReference type="Pfam" id="PF00155"/>
    </source>
</evidence>
<dbReference type="PANTHER" id="PTHR43795:SF32">
    <property type="entry name" value="AMINOTRANSFERASE GLII-RELATED"/>
    <property type="match status" value="1"/>
</dbReference>
<feature type="domain" description="Aminotransferase class I/classII large" evidence="7">
    <location>
        <begin position="83"/>
        <end position="423"/>
    </location>
</feature>
<accession>R0KS45</accession>
<dbReference type="InterPro" id="IPR050478">
    <property type="entry name" value="Ethylene_sulfur-biosynth"/>
</dbReference>
<dbReference type="Gene3D" id="3.40.640.10">
    <property type="entry name" value="Type I PLP-dependent aspartate aminotransferase-like (Major domain)"/>
    <property type="match status" value="1"/>
</dbReference>
<dbReference type="InterPro" id="IPR015422">
    <property type="entry name" value="PyrdxlP-dep_Trfase_small"/>
</dbReference>
<protein>
    <recommendedName>
        <fullName evidence="7">Aminotransferase class I/classII large domain-containing protein</fullName>
    </recommendedName>
</protein>
<dbReference type="Pfam" id="PF00155">
    <property type="entry name" value="Aminotran_1_2"/>
    <property type="match status" value="1"/>
</dbReference>
<keyword evidence="9" id="KW-1185">Reference proteome</keyword>
<evidence type="ECO:0000256" key="2">
    <source>
        <dbReference type="ARBA" id="ARBA00007441"/>
    </source>
</evidence>
<dbReference type="RefSeq" id="XP_008020864.1">
    <property type="nucleotide sequence ID" value="XM_008022673.1"/>
</dbReference>
<name>R0KS45_EXST2</name>
<dbReference type="InterPro" id="IPR004839">
    <property type="entry name" value="Aminotransferase_I/II_large"/>
</dbReference>
<evidence type="ECO:0000256" key="3">
    <source>
        <dbReference type="ARBA" id="ARBA00022576"/>
    </source>
</evidence>
<dbReference type="PANTHER" id="PTHR43795">
    <property type="entry name" value="BIFUNCTIONAL ASPARTATE AMINOTRANSFERASE AND GLUTAMATE/ASPARTATE-PREPHENATE AMINOTRANSFERASE-RELATED"/>
    <property type="match status" value="1"/>
</dbReference>
<feature type="compositionally biased region" description="Low complexity" evidence="6">
    <location>
        <begin position="30"/>
        <end position="39"/>
    </location>
</feature>
<dbReference type="Gene3D" id="3.90.1150.10">
    <property type="entry name" value="Aspartate Aminotransferase, domain 1"/>
    <property type="match status" value="1"/>
</dbReference>
<comment type="similarity">
    <text evidence="2">Belongs to the class-I pyridoxal-phosphate-dependent aminotransferase family.</text>
</comment>
<reference evidence="8 9" key="1">
    <citation type="journal article" date="2012" name="PLoS Pathog.">
        <title>Diverse lifestyles and strategies of plant pathogenesis encoded in the genomes of eighteen Dothideomycetes fungi.</title>
        <authorList>
            <person name="Ohm R.A."/>
            <person name="Feau N."/>
            <person name="Henrissat B."/>
            <person name="Schoch C.L."/>
            <person name="Horwitz B.A."/>
            <person name="Barry K.W."/>
            <person name="Condon B.J."/>
            <person name="Copeland A.C."/>
            <person name="Dhillon B."/>
            <person name="Glaser F."/>
            <person name="Hesse C.N."/>
            <person name="Kosti I."/>
            <person name="LaButti K."/>
            <person name="Lindquist E.A."/>
            <person name="Lucas S."/>
            <person name="Salamov A.A."/>
            <person name="Bradshaw R.E."/>
            <person name="Ciuffetti L."/>
            <person name="Hamelin R.C."/>
            <person name="Kema G.H.J."/>
            <person name="Lawrence C."/>
            <person name="Scott J.A."/>
            <person name="Spatafora J.W."/>
            <person name="Turgeon B.G."/>
            <person name="de Wit P.J.G.M."/>
            <person name="Zhong S."/>
            <person name="Goodwin S.B."/>
            <person name="Grigoriev I.V."/>
        </authorList>
    </citation>
    <scope>NUCLEOTIDE SEQUENCE [LARGE SCALE GENOMIC DNA]</scope>
    <source>
        <strain evidence="9">28A</strain>
    </source>
</reference>
<gene>
    <name evidence="8" type="ORF">SETTUDRAFT_178211</name>
</gene>
<reference evidence="8 9" key="2">
    <citation type="journal article" date="2013" name="PLoS Genet.">
        <title>Comparative genome structure, secondary metabolite, and effector coding capacity across Cochliobolus pathogens.</title>
        <authorList>
            <person name="Condon B.J."/>
            <person name="Leng Y."/>
            <person name="Wu D."/>
            <person name="Bushley K.E."/>
            <person name="Ohm R.A."/>
            <person name="Otillar R."/>
            <person name="Martin J."/>
            <person name="Schackwitz W."/>
            <person name="Grimwood J."/>
            <person name="MohdZainudin N."/>
            <person name="Xue C."/>
            <person name="Wang R."/>
            <person name="Manning V.A."/>
            <person name="Dhillon B."/>
            <person name="Tu Z.J."/>
            <person name="Steffenson B.J."/>
            <person name="Salamov A."/>
            <person name="Sun H."/>
            <person name="Lowry S."/>
            <person name="LaButti K."/>
            <person name="Han J."/>
            <person name="Copeland A."/>
            <person name="Lindquist E."/>
            <person name="Barry K."/>
            <person name="Schmutz J."/>
            <person name="Baker S.E."/>
            <person name="Ciuffetti L.M."/>
            <person name="Grigoriev I.V."/>
            <person name="Zhong S."/>
            <person name="Turgeon B.G."/>
        </authorList>
    </citation>
    <scope>NUCLEOTIDE SEQUENCE [LARGE SCALE GENOMIC DNA]</scope>
    <source>
        <strain evidence="9">28A</strain>
    </source>
</reference>
<dbReference type="CDD" id="cd00609">
    <property type="entry name" value="AAT_like"/>
    <property type="match status" value="1"/>
</dbReference>
<comment type="cofactor">
    <cofactor evidence="1">
        <name>pyridoxal 5'-phosphate</name>
        <dbReference type="ChEBI" id="CHEBI:597326"/>
    </cofactor>
</comment>
<dbReference type="EMBL" id="KB908481">
    <property type="protein sequence ID" value="EOA91804.1"/>
    <property type="molecule type" value="Genomic_DNA"/>
</dbReference>
<evidence type="ECO:0000256" key="1">
    <source>
        <dbReference type="ARBA" id="ARBA00001933"/>
    </source>
</evidence>
<keyword evidence="3" id="KW-0032">Aminotransferase</keyword>
<dbReference type="GO" id="GO:0006520">
    <property type="term" value="P:amino acid metabolic process"/>
    <property type="evidence" value="ECO:0007669"/>
    <property type="project" value="TreeGrafter"/>
</dbReference>
<feature type="region of interest" description="Disordered" evidence="6">
    <location>
        <begin position="18"/>
        <end position="39"/>
    </location>
</feature>
<evidence type="ECO:0000313" key="9">
    <source>
        <dbReference type="Proteomes" id="UP000016935"/>
    </source>
</evidence>
<evidence type="ECO:0000256" key="5">
    <source>
        <dbReference type="ARBA" id="ARBA00022898"/>
    </source>
</evidence>
<keyword evidence="4" id="KW-0808">Transferase</keyword>
<dbReference type="InterPro" id="IPR015421">
    <property type="entry name" value="PyrdxlP-dep_Trfase_major"/>
</dbReference>
<keyword evidence="5" id="KW-0663">Pyridoxal phosphate</keyword>
<dbReference type="GeneID" id="19401591"/>